<name>A0A0D2KZV8_9CHLO</name>
<reference evidence="3 4" key="1">
    <citation type="journal article" date="2013" name="BMC Genomics">
        <title>Reconstruction of the lipid metabolism for the microalga Monoraphidium neglectum from its genome sequence reveals characteristics suitable for biofuel production.</title>
        <authorList>
            <person name="Bogen C."/>
            <person name="Al-Dilaimi A."/>
            <person name="Albersmeier A."/>
            <person name="Wichmann J."/>
            <person name="Grundmann M."/>
            <person name="Rupp O."/>
            <person name="Lauersen K.J."/>
            <person name="Blifernez-Klassen O."/>
            <person name="Kalinowski J."/>
            <person name="Goesmann A."/>
            <person name="Mussgnug J.H."/>
            <person name="Kruse O."/>
        </authorList>
    </citation>
    <scope>NUCLEOTIDE SEQUENCE [LARGE SCALE GENOMIC DNA]</scope>
    <source>
        <strain evidence="3 4">SAG 48.87</strain>
    </source>
</reference>
<dbReference type="EMBL" id="KK101491">
    <property type="protein sequence ID" value="KIZ00689.1"/>
    <property type="molecule type" value="Genomic_DNA"/>
</dbReference>
<proteinExistence type="predicted"/>
<feature type="compositionally biased region" description="Low complexity" evidence="2">
    <location>
        <begin position="121"/>
        <end position="134"/>
    </location>
</feature>
<feature type="coiled-coil region" evidence="1">
    <location>
        <begin position="165"/>
        <end position="192"/>
    </location>
</feature>
<evidence type="ECO:0000313" key="4">
    <source>
        <dbReference type="Proteomes" id="UP000054498"/>
    </source>
</evidence>
<evidence type="ECO:0000256" key="2">
    <source>
        <dbReference type="SAM" id="MobiDB-lite"/>
    </source>
</evidence>
<keyword evidence="1" id="KW-0175">Coiled coil</keyword>
<evidence type="ECO:0000313" key="3">
    <source>
        <dbReference type="EMBL" id="KIZ00689.1"/>
    </source>
</evidence>
<gene>
    <name evidence="3" type="ORF">MNEG_7277</name>
</gene>
<sequence length="245" mass="27473">MRVRNSAERVAQLTDELRVLETERDEAVKTAESCARTSVRLEEMIQLLERLALEKIKDGDEEGARQVLTEKASTREILERTNSRAQINYTLASKLADKIGSVQQRLVEQLGGASTGGSTAQPPRQQQQQQQPSLQEERRPAQAAGGDVSSSGGGGDFASSYAPRRPAWESSLEEARARIKQAEEAAAAEGRRTAWQARETIEEARERLRRQAVDSVQALMARYKRGEYVTEDELEWAQLEKRFIM</sequence>
<dbReference type="RefSeq" id="XP_013899708.1">
    <property type="nucleotide sequence ID" value="XM_014044254.1"/>
</dbReference>
<feature type="compositionally biased region" description="Low complexity" evidence="2">
    <location>
        <begin position="141"/>
        <end position="150"/>
    </location>
</feature>
<keyword evidence="4" id="KW-1185">Reference proteome</keyword>
<evidence type="ECO:0000256" key="1">
    <source>
        <dbReference type="SAM" id="Coils"/>
    </source>
</evidence>
<dbReference type="GeneID" id="25740153"/>
<dbReference type="OrthoDB" id="536928at2759"/>
<feature type="region of interest" description="Disordered" evidence="2">
    <location>
        <begin position="112"/>
        <end position="165"/>
    </location>
</feature>
<accession>A0A0D2KZV8</accession>
<dbReference type="AlphaFoldDB" id="A0A0D2KZV8"/>
<protein>
    <submittedName>
        <fullName evidence="3">Uncharacterized protein</fullName>
    </submittedName>
</protein>
<dbReference type="Proteomes" id="UP000054498">
    <property type="component" value="Unassembled WGS sequence"/>
</dbReference>
<dbReference type="KEGG" id="mng:MNEG_7277"/>
<feature type="coiled-coil region" evidence="1">
    <location>
        <begin position="3"/>
        <end position="30"/>
    </location>
</feature>
<organism evidence="3 4">
    <name type="scientific">Monoraphidium neglectum</name>
    <dbReference type="NCBI Taxonomy" id="145388"/>
    <lineage>
        <taxon>Eukaryota</taxon>
        <taxon>Viridiplantae</taxon>
        <taxon>Chlorophyta</taxon>
        <taxon>core chlorophytes</taxon>
        <taxon>Chlorophyceae</taxon>
        <taxon>CS clade</taxon>
        <taxon>Sphaeropleales</taxon>
        <taxon>Selenastraceae</taxon>
        <taxon>Monoraphidium</taxon>
    </lineage>
</organism>